<dbReference type="InterPro" id="IPR002471">
    <property type="entry name" value="Pept_S9_AS"/>
</dbReference>
<dbReference type="Pfam" id="PF00930">
    <property type="entry name" value="DPPIV_N"/>
    <property type="match status" value="1"/>
</dbReference>
<evidence type="ECO:0000256" key="5">
    <source>
        <dbReference type="ARBA" id="ARBA00032596"/>
    </source>
</evidence>
<dbReference type="PANTHER" id="PTHR11731:SF193">
    <property type="entry name" value="DIPEPTIDYL PEPTIDASE 9"/>
    <property type="match status" value="1"/>
</dbReference>
<dbReference type="EMBL" id="UINC01035706">
    <property type="protein sequence ID" value="SVB28539.1"/>
    <property type="molecule type" value="Genomic_DNA"/>
</dbReference>
<dbReference type="Pfam" id="PF00326">
    <property type="entry name" value="Peptidase_S9"/>
    <property type="match status" value="1"/>
</dbReference>
<feature type="domain" description="Peptidase S9 prolyl oligopeptidase catalytic" evidence="7">
    <location>
        <begin position="436"/>
        <end position="633"/>
    </location>
</feature>
<organism evidence="9">
    <name type="scientific">marine metagenome</name>
    <dbReference type="NCBI Taxonomy" id="408172"/>
    <lineage>
        <taxon>unclassified sequences</taxon>
        <taxon>metagenomes</taxon>
        <taxon>ecological metagenomes</taxon>
    </lineage>
</organism>
<evidence type="ECO:0000256" key="6">
    <source>
        <dbReference type="ARBA" id="ARBA00045885"/>
    </source>
</evidence>
<sequence length="634" mass="70449">NIWVAEGSDFTVRRLTNYLDDDGQEMGGLVISPDGEKIVYVRGGAANRDGEHPNPSSGIDVVEQEVWCIELESGKKWRLGEGSNPKISPKGSQVVMVDKGEIFLADIEEENSSEKLFTARGSNANPIWSPTGQQLAFVSYRDDHSFIGVYDFPTKKILWISPSIDRDREPVWSPDGNRIAYFRFPGALAEPWKKRDLHLPFSIMVATVSTGDAGTVWTLPDSSGGFAQRYPLHPLMWGKDDHLVFYSEHKGWMHLYSVPASGGNAKPLTSGSYEVEAAALVPDRDKVIFNSNNGDIDRRHLWEVKVSGGGLKQITTGNGLEWEPVMTTRGDLAFFCSTAQQPAAPAVLRKGGKRHQLLSPNVIPEKFPLKQMVVPEQVIFKAGDQTIIHGQLFSPKKMKKGDKLPAVIFMHGGPIRQMMLGWHMRGYYHNAYGLNQYLAANGYVVLSVNYRAGIGYGRSFREAPNQGPRGSSEYQDIVAAARYLQSLSFVDGNKIGLWGGSYGGLLTAMGLARDSELFAAGVDLHGVHDWALRGKRRNGGGWGIFGDELMKTAFESSPVADVAFWYSPVLFVHGDDDRNVDFIQTTDLVQRLRKEGNAHVEILVFPDEVHGFLKQSSWIRTYEATADFFNRFLK</sequence>
<comment type="function">
    <text evidence="6">This enzyme catalyzes the hydrolysis of the N-terminal peptide bond of an N-acetylated peptide to generate an N-acetylated amino acid and a peptide with a free N-terminus. It preferentially cleaves off Ac-Ala, Ac-Met and Ac-Ser. Also, involved in the degradation of oxidized and glycated proteins.</text>
</comment>
<dbReference type="InterPro" id="IPR011659">
    <property type="entry name" value="WD40"/>
</dbReference>
<name>A0A382CRN4_9ZZZZ</name>
<evidence type="ECO:0000313" key="9">
    <source>
        <dbReference type="EMBL" id="SVB28539.1"/>
    </source>
</evidence>
<dbReference type="Pfam" id="PF07676">
    <property type="entry name" value="PD40"/>
    <property type="match status" value="2"/>
</dbReference>
<evidence type="ECO:0000259" key="8">
    <source>
        <dbReference type="Pfam" id="PF00930"/>
    </source>
</evidence>
<accession>A0A382CRN4</accession>
<dbReference type="InterPro" id="IPR029058">
    <property type="entry name" value="AB_hydrolase_fold"/>
</dbReference>
<dbReference type="PROSITE" id="PS00708">
    <property type="entry name" value="PRO_ENDOPEP_SER"/>
    <property type="match status" value="1"/>
</dbReference>
<dbReference type="InterPro" id="IPR050278">
    <property type="entry name" value="Serine_Prot_S9B/DPPIV"/>
</dbReference>
<evidence type="ECO:0000259" key="7">
    <source>
        <dbReference type="Pfam" id="PF00326"/>
    </source>
</evidence>
<proteinExistence type="predicted"/>
<feature type="non-terminal residue" evidence="9">
    <location>
        <position position="1"/>
    </location>
</feature>
<dbReference type="GO" id="GO:0006508">
    <property type="term" value="P:proteolysis"/>
    <property type="evidence" value="ECO:0007669"/>
    <property type="project" value="UniProtKB-KW"/>
</dbReference>
<keyword evidence="1" id="KW-0645">Protease</keyword>
<dbReference type="SUPFAM" id="SSF82171">
    <property type="entry name" value="DPP6 N-terminal domain-like"/>
    <property type="match status" value="1"/>
</dbReference>
<dbReference type="GO" id="GO:0004252">
    <property type="term" value="F:serine-type endopeptidase activity"/>
    <property type="evidence" value="ECO:0007669"/>
    <property type="project" value="InterPro"/>
</dbReference>
<dbReference type="PANTHER" id="PTHR11731">
    <property type="entry name" value="PROTEASE FAMILY S9B,C DIPEPTIDYL-PEPTIDASE IV-RELATED"/>
    <property type="match status" value="1"/>
</dbReference>
<evidence type="ECO:0000256" key="4">
    <source>
        <dbReference type="ARBA" id="ARBA00032284"/>
    </source>
</evidence>
<dbReference type="InterPro" id="IPR011042">
    <property type="entry name" value="6-blade_b-propeller_TolB-like"/>
</dbReference>
<dbReference type="Gene3D" id="2.120.10.30">
    <property type="entry name" value="TolB, C-terminal domain"/>
    <property type="match status" value="2"/>
</dbReference>
<gene>
    <name evidence="9" type="ORF">METZ01_LOCUS181393</name>
</gene>
<reference evidence="9" key="1">
    <citation type="submission" date="2018-05" db="EMBL/GenBank/DDBJ databases">
        <authorList>
            <person name="Lanie J.A."/>
            <person name="Ng W.-L."/>
            <person name="Kazmierczak K.M."/>
            <person name="Andrzejewski T.M."/>
            <person name="Davidsen T.M."/>
            <person name="Wayne K.J."/>
            <person name="Tettelin H."/>
            <person name="Glass J.I."/>
            <person name="Rusch D."/>
            <person name="Podicherti R."/>
            <person name="Tsui H.-C.T."/>
            <person name="Winkler M.E."/>
        </authorList>
    </citation>
    <scope>NUCLEOTIDE SEQUENCE</scope>
</reference>
<dbReference type="GO" id="GO:0008239">
    <property type="term" value="F:dipeptidyl-peptidase activity"/>
    <property type="evidence" value="ECO:0007669"/>
    <property type="project" value="TreeGrafter"/>
</dbReference>
<feature type="domain" description="Dipeptidylpeptidase IV N-terminal" evidence="8">
    <location>
        <begin position="213"/>
        <end position="330"/>
    </location>
</feature>
<keyword evidence="3" id="KW-0007">Acetylation</keyword>
<dbReference type="AlphaFoldDB" id="A0A382CRN4"/>
<evidence type="ECO:0000256" key="3">
    <source>
        <dbReference type="ARBA" id="ARBA00022990"/>
    </source>
</evidence>
<dbReference type="InterPro" id="IPR001375">
    <property type="entry name" value="Peptidase_S9_cat"/>
</dbReference>
<dbReference type="InterPro" id="IPR002469">
    <property type="entry name" value="Peptidase_S9B_N"/>
</dbReference>
<dbReference type="SUPFAM" id="SSF53474">
    <property type="entry name" value="alpha/beta-Hydrolases"/>
    <property type="match status" value="1"/>
</dbReference>
<evidence type="ECO:0000256" key="1">
    <source>
        <dbReference type="ARBA" id="ARBA00022670"/>
    </source>
</evidence>
<protein>
    <recommendedName>
        <fullName evidence="5">Acyl-peptide hydrolase</fullName>
    </recommendedName>
    <alternativeName>
        <fullName evidence="4">Acylaminoacyl-peptidase</fullName>
    </alternativeName>
</protein>
<keyword evidence="2" id="KW-0378">Hydrolase</keyword>
<feature type="non-terminal residue" evidence="9">
    <location>
        <position position="634"/>
    </location>
</feature>
<evidence type="ECO:0000256" key="2">
    <source>
        <dbReference type="ARBA" id="ARBA00022801"/>
    </source>
</evidence>
<dbReference type="Gene3D" id="3.40.50.1820">
    <property type="entry name" value="alpha/beta hydrolase"/>
    <property type="match status" value="1"/>
</dbReference>